<dbReference type="RefSeq" id="WP_379580302.1">
    <property type="nucleotide sequence ID" value="NZ_JBHUFV010000062.1"/>
</dbReference>
<evidence type="ECO:0008006" key="4">
    <source>
        <dbReference type="Google" id="ProtNLM"/>
    </source>
</evidence>
<keyword evidence="1" id="KW-0472">Membrane</keyword>
<dbReference type="Proteomes" id="UP001597368">
    <property type="component" value="Unassembled WGS sequence"/>
</dbReference>
<accession>A0ABW4TBE8</accession>
<feature type="transmembrane region" description="Helical" evidence="1">
    <location>
        <begin position="63"/>
        <end position="84"/>
    </location>
</feature>
<evidence type="ECO:0000256" key="1">
    <source>
        <dbReference type="SAM" id="Phobius"/>
    </source>
</evidence>
<keyword evidence="1" id="KW-0812">Transmembrane</keyword>
<sequence length="326" mass="34973">MKNIDEIAAMRAMARVEPGREGGDPAGQGARALLAAITAEQPGATPEKLDAPRWRRGYTPGRLALGLAASVVLAAGAVVGSGLLSDGSGLSSSYAVTRAADGKVIIQVRDFRDAEGLERRLKDLNVPAIVDYVPSGQMCGEPRGTHVEDIPSGLYSVPENIPGEREGWQMRIDTSLFKPGQTFVWTISADANGGNSSTSTYLMEGPIAPCQPVPAPPPREYKPEFRIATVKGRSLEGLRVDEKTVGEVLPELRKRNKKVLFAVISVPPGNPGGFGVERTQKEPVGDGWIVWEAEDNDKGVIRLLVTEQRLDKNPFYGGPRDAVLPE</sequence>
<keyword evidence="1" id="KW-1133">Transmembrane helix</keyword>
<reference evidence="3" key="1">
    <citation type="journal article" date="2019" name="Int. J. Syst. Evol. Microbiol.">
        <title>The Global Catalogue of Microorganisms (GCM) 10K type strain sequencing project: providing services to taxonomists for standard genome sequencing and annotation.</title>
        <authorList>
            <consortium name="The Broad Institute Genomics Platform"/>
            <consortium name="The Broad Institute Genome Sequencing Center for Infectious Disease"/>
            <person name="Wu L."/>
            <person name="Ma J."/>
        </authorList>
    </citation>
    <scope>NUCLEOTIDE SEQUENCE [LARGE SCALE GENOMIC DNA]</scope>
    <source>
        <strain evidence="3">ICMP 6774ER</strain>
    </source>
</reference>
<protein>
    <recommendedName>
        <fullName evidence="4">DUF4179 domain-containing protein</fullName>
    </recommendedName>
</protein>
<evidence type="ECO:0000313" key="2">
    <source>
        <dbReference type="EMBL" id="MFD1938320.1"/>
    </source>
</evidence>
<evidence type="ECO:0000313" key="3">
    <source>
        <dbReference type="Proteomes" id="UP001597368"/>
    </source>
</evidence>
<organism evidence="2 3">
    <name type="scientific">Nonomuraea mangrovi</name>
    <dbReference type="NCBI Taxonomy" id="2316207"/>
    <lineage>
        <taxon>Bacteria</taxon>
        <taxon>Bacillati</taxon>
        <taxon>Actinomycetota</taxon>
        <taxon>Actinomycetes</taxon>
        <taxon>Streptosporangiales</taxon>
        <taxon>Streptosporangiaceae</taxon>
        <taxon>Nonomuraea</taxon>
    </lineage>
</organism>
<comment type="caution">
    <text evidence="2">The sequence shown here is derived from an EMBL/GenBank/DDBJ whole genome shotgun (WGS) entry which is preliminary data.</text>
</comment>
<dbReference type="EMBL" id="JBHUFV010000062">
    <property type="protein sequence ID" value="MFD1938320.1"/>
    <property type="molecule type" value="Genomic_DNA"/>
</dbReference>
<keyword evidence="3" id="KW-1185">Reference proteome</keyword>
<name>A0ABW4TBE8_9ACTN</name>
<proteinExistence type="predicted"/>
<gene>
    <name evidence="2" type="ORF">ACFSKW_43285</name>
</gene>